<evidence type="ECO:0000256" key="17">
    <source>
        <dbReference type="SAM" id="MobiDB-lite"/>
    </source>
</evidence>
<proteinExistence type="inferred from homology"/>
<dbReference type="PROSITE" id="PS00847">
    <property type="entry name" value="MCM_1"/>
    <property type="match status" value="1"/>
</dbReference>
<dbReference type="InterPro" id="IPR027417">
    <property type="entry name" value="P-loop_NTPase"/>
</dbReference>
<evidence type="ECO:0000256" key="4">
    <source>
        <dbReference type="ARBA" id="ARBA00018925"/>
    </source>
</evidence>
<evidence type="ECO:0000256" key="15">
    <source>
        <dbReference type="ARBA" id="ARBA00023306"/>
    </source>
</evidence>
<evidence type="ECO:0000313" key="20">
    <source>
        <dbReference type="Proteomes" id="UP000799118"/>
    </source>
</evidence>
<dbReference type="GO" id="GO:0042555">
    <property type="term" value="C:MCM complex"/>
    <property type="evidence" value="ECO:0007669"/>
    <property type="project" value="InterPro"/>
</dbReference>
<feature type="compositionally biased region" description="Acidic residues" evidence="17">
    <location>
        <begin position="142"/>
        <end position="154"/>
    </location>
</feature>
<evidence type="ECO:0000256" key="5">
    <source>
        <dbReference type="ARBA" id="ARBA00022705"/>
    </source>
</evidence>
<comment type="similarity">
    <text evidence="2">Belongs to the MCM family.</text>
</comment>
<keyword evidence="6" id="KW-0479">Metal-binding</keyword>
<feature type="region of interest" description="Disordered" evidence="17">
    <location>
        <begin position="1"/>
        <end position="156"/>
    </location>
</feature>
<dbReference type="InterPro" id="IPR027925">
    <property type="entry name" value="MCM_N"/>
</dbReference>
<dbReference type="GO" id="GO:0016787">
    <property type="term" value="F:hydrolase activity"/>
    <property type="evidence" value="ECO:0007669"/>
    <property type="project" value="UniProtKB-KW"/>
</dbReference>
<dbReference type="SMART" id="SM00350">
    <property type="entry name" value="MCM"/>
    <property type="match status" value="1"/>
</dbReference>
<dbReference type="GO" id="GO:0003697">
    <property type="term" value="F:single-stranded DNA binding"/>
    <property type="evidence" value="ECO:0007669"/>
    <property type="project" value="TreeGrafter"/>
</dbReference>
<dbReference type="GO" id="GO:0043138">
    <property type="term" value="F:3'-5' DNA helicase activity"/>
    <property type="evidence" value="ECO:0007669"/>
    <property type="project" value="TreeGrafter"/>
</dbReference>
<dbReference type="PANTHER" id="PTHR11630">
    <property type="entry name" value="DNA REPLICATION LICENSING FACTOR MCM FAMILY MEMBER"/>
    <property type="match status" value="1"/>
</dbReference>
<dbReference type="PRINTS" id="PR01657">
    <property type="entry name" value="MCMFAMILY"/>
</dbReference>
<feature type="compositionally biased region" description="Low complexity" evidence="17">
    <location>
        <begin position="13"/>
        <end position="25"/>
    </location>
</feature>
<evidence type="ECO:0000256" key="6">
    <source>
        <dbReference type="ARBA" id="ARBA00022723"/>
    </source>
</evidence>
<dbReference type="EC" id="3.6.4.12" evidence="3"/>
<dbReference type="InterPro" id="IPR012340">
    <property type="entry name" value="NA-bd_OB-fold"/>
</dbReference>
<evidence type="ECO:0000256" key="8">
    <source>
        <dbReference type="ARBA" id="ARBA00022771"/>
    </source>
</evidence>
<dbReference type="InterPro" id="IPR008045">
    <property type="entry name" value="MCM2"/>
</dbReference>
<feature type="domain" description="MCM C-terminal AAA(+) ATPase" evidence="18">
    <location>
        <begin position="485"/>
        <end position="691"/>
    </location>
</feature>
<evidence type="ECO:0000256" key="9">
    <source>
        <dbReference type="ARBA" id="ARBA00022801"/>
    </source>
</evidence>
<protein>
    <recommendedName>
        <fullName evidence="4">DNA replication licensing factor MCM2</fullName>
        <ecNumber evidence="3">3.6.4.12</ecNumber>
    </recommendedName>
    <alternativeName>
        <fullName evidence="16">DNA replication licensing factor mcm2</fullName>
    </alternativeName>
</protein>
<evidence type="ECO:0000256" key="1">
    <source>
        <dbReference type="ARBA" id="ARBA00004123"/>
    </source>
</evidence>
<keyword evidence="11" id="KW-0862">Zinc</keyword>
<dbReference type="PRINTS" id="PR01658">
    <property type="entry name" value="MCMPROTEIN2"/>
</dbReference>
<evidence type="ECO:0000256" key="12">
    <source>
        <dbReference type="ARBA" id="ARBA00022840"/>
    </source>
</evidence>
<accession>A0A6A4ILL7</accession>
<dbReference type="GO" id="GO:1902975">
    <property type="term" value="P:mitotic DNA replication initiation"/>
    <property type="evidence" value="ECO:0007669"/>
    <property type="project" value="TreeGrafter"/>
</dbReference>
<keyword evidence="7" id="KW-0547">Nucleotide-binding</keyword>
<dbReference type="PROSITE" id="PS50051">
    <property type="entry name" value="MCM_2"/>
    <property type="match status" value="1"/>
</dbReference>
<evidence type="ECO:0000256" key="16">
    <source>
        <dbReference type="ARBA" id="ARBA00074927"/>
    </source>
</evidence>
<dbReference type="Gene3D" id="3.40.50.300">
    <property type="entry name" value="P-loop containing nucleotide triphosphate hydrolases"/>
    <property type="match status" value="1"/>
</dbReference>
<reference evidence="19" key="1">
    <citation type="journal article" date="2019" name="Environ. Microbiol.">
        <title>Fungal ecological strategies reflected in gene transcription - a case study of two litter decomposers.</title>
        <authorList>
            <person name="Barbi F."/>
            <person name="Kohler A."/>
            <person name="Barry K."/>
            <person name="Baskaran P."/>
            <person name="Daum C."/>
            <person name="Fauchery L."/>
            <person name="Ihrmark K."/>
            <person name="Kuo A."/>
            <person name="LaButti K."/>
            <person name="Lipzen A."/>
            <person name="Morin E."/>
            <person name="Grigoriev I.V."/>
            <person name="Henrissat B."/>
            <person name="Lindahl B."/>
            <person name="Martin F."/>
        </authorList>
    </citation>
    <scope>NUCLEOTIDE SEQUENCE</scope>
    <source>
        <strain evidence="19">JB14</strain>
    </source>
</reference>
<dbReference type="SUPFAM" id="SSF52540">
    <property type="entry name" value="P-loop containing nucleoside triphosphate hydrolases"/>
    <property type="match status" value="1"/>
</dbReference>
<dbReference type="InterPro" id="IPR033762">
    <property type="entry name" value="MCM_OB"/>
</dbReference>
<dbReference type="GO" id="GO:0043596">
    <property type="term" value="C:nuclear replication fork"/>
    <property type="evidence" value="ECO:0007669"/>
    <property type="project" value="UniProtKB-ARBA"/>
</dbReference>
<evidence type="ECO:0000256" key="11">
    <source>
        <dbReference type="ARBA" id="ARBA00022833"/>
    </source>
</evidence>
<dbReference type="CDD" id="cd17753">
    <property type="entry name" value="MCM2"/>
    <property type="match status" value="1"/>
</dbReference>
<dbReference type="Pfam" id="PF12619">
    <property type="entry name" value="MCM2_N"/>
    <property type="match status" value="1"/>
</dbReference>
<dbReference type="PANTHER" id="PTHR11630:SF44">
    <property type="entry name" value="DNA REPLICATION LICENSING FACTOR MCM2"/>
    <property type="match status" value="1"/>
</dbReference>
<dbReference type="Pfam" id="PF17855">
    <property type="entry name" value="MCM_lid"/>
    <property type="match status" value="1"/>
</dbReference>
<dbReference type="GO" id="GO:0008270">
    <property type="term" value="F:zinc ion binding"/>
    <property type="evidence" value="ECO:0007669"/>
    <property type="project" value="UniProtKB-KW"/>
</dbReference>
<organism evidence="19 20">
    <name type="scientific">Gymnopus androsaceus JB14</name>
    <dbReference type="NCBI Taxonomy" id="1447944"/>
    <lineage>
        <taxon>Eukaryota</taxon>
        <taxon>Fungi</taxon>
        <taxon>Dikarya</taxon>
        <taxon>Basidiomycota</taxon>
        <taxon>Agaricomycotina</taxon>
        <taxon>Agaricomycetes</taxon>
        <taxon>Agaricomycetidae</taxon>
        <taxon>Agaricales</taxon>
        <taxon>Marasmiineae</taxon>
        <taxon>Omphalotaceae</taxon>
        <taxon>Gymnopus</taxon>
    </lineage>
</organism>
<dbReference type="Pfam" id="PF23669">
    <property type="entry name" value="WHD_MCM2"/>
    <property type="match status" value="1"/>
</dbReference>
<dbReference type="OrthoDB" id="844at2759"/>
<dbReference type="GO" id="GO:0006279">
    <property type="term" value="P:premeiotic DNA replication"/>
    <property type="evidence" value="ECO:0007669"/>
    <property type="project" value="UniProtKB-ARBA"/>
</dbReference>
<dbReference type="Gene3D" id="2.40.50.140">
    <property type="entry name" value="Nucleic acid-binding proteins"/>
    <property type="match status" value="1"/>
</dbReference>
<dbReference type="GO" id="GO:0031261">
    <property type="term" value="C:DNA replication preinitiation complex"/>
    <property type="evidence" value="ECO:0007669"/>
    <property type="project" value="UniProtKB-ARBA"/>
</dbReference>
<name>A0A6A4ILL7_9AGAR</name>
<keyword evidence="9" id="KW-0378">Hydrolase</keyword>
<dbReference type="GO" id="GO:0005524">
    <property type="term" value="F:ATP binding"/>
    <property type="evidence" value="ECO:0007669"/>
    <property type="project" value="UniProtKB-KW"/>
</dbReference>
<keyword evidence="10" id="KW-0347">Helicase</keyword>
<keyword evidence="14" id="KW-0539">Nucleus</keyword>
<dbReference type="FunFam" id="2.20.28.10:FF:000002">
    <property type="entry name" value="DNA helicase"/>
    <property type="match status" value="1"/>
</dbReference>
<keyword evidence="12" id="KW-0067">ATP-binding</keyword>
<dbReference type="Gene3D" id="3.30.1640.10">
    <property type="entry name" value="mini-chromosome maintenance (MCM) complex, chain A, domain 1"/>
    <property type="match status" value="1"/>
</dbReference>
<dbReference type="InterPro" id="IPR059098">
    <property type="entry name" value="WHD_MCM2"/>
</dbReference>
<dbReference type="EMBL" id="ML769383">
    <property type="protein sequence ID" value="KAE9411376.1"/>
    <property type="molecule type" value="Genomic_DNA"/>
</dbReference>
<keyword evidence="5" id="KW-0235">DNA replication</keyword>
<keyword evidence="8" id="KW-0863">Zinc-finger</keyword>
<dbReference type="FunFam" id="3.40.50.300:FF:000138">
    <property type="entry name" value="DNA helicase"/>
    <property type="match status" value="1"/>
</dbReference>
<dbReference type="InterPro" id="IPR018525">
    <property type="entry name" value="MCM_CS"/>
</dbReference>
<evidence type="ECO:0000256" key="2">
    <source>
        <dbReference type="ARBA" id="ARBA00008010"/>
    </source>
</evidence>
<feature type="compositionally biased region" description="Acidic residues" evidence="17">
    <location>
        <begin position="46"/>
        <end position="85"/>
    </location>
</feature>
<evidence type="ECO:0000256" key="10">
    <source>
        <dbReference type="ARBA" id="ARBA00022806"/>
    </source>
</evidence>
<evidence type="ECO:0000256" key="13">
    <source>
        <dbReference type="ARBA" id="ARBA00023125"/>
    </source>
</evidence>
<evidence type="ECO:0000313" key="19">
    <source>
        <dbReference type="EMBL" id="KAE9411376.1"/>
    </source>
</evidence>
<dbReference type="GO" id="GO:0000727">
    <property type="term" value="P:double-strand break repair via break-induced replication"/>
    <property type="evidence" value="ECO:0007669"/>
    <property type="project" value="TreeGrafter"/>
</dbReference>
<dbReference type="Proteomes" id="UP000799118">
    <property type="component" value="Unassembled WGS sequence"/>
</dbReference>
<dbReference type="SUPFAM" id="SSF50249">
    <property type="entry name" value="Nucleic acid-binding proteins"/>
    <property type="match status" value="1"/>
</dbReference>
<dbReference type="Pfam" id="PF17207">
    <property type="entry name" value="MCM_OB"/>
    <property type="match status" value="1"/>
</dbReference>
<evidence type="ECO:0000256" key="3">
    <source>
        <dbReference type="ARBA" id="ARBA00012551"/>
    </source>
</evidence>
<evidence type="ECO:0000256" key="7">
    <source>
        <dbReference type="ARBA" id="ARBA00022741"/>
    </source>
</evidence>
<feature type="compositionally biased region" description="Basic residues" evidence="17">
    <location>
        <begin position="1"/>
        <end position="12"/>
    </location>
</feature>
<dbReference type="InterPro" id="IPR041562">
    <property type="entry name" value="MCM_lid"/>
</dbReference>
<dbReference type="Gene3D" id="2.20.28.10">
    <property type="match status" value="1"/>
</dbReference>
<comment type="subcellular location">
    <subcellularLocation>
        <location evidence="1">Nucleus</location>
    </subcellularLocation>
</comment>
<dbReference type="GO" id="GO:0005656">
    <property type="term" value="C:nuclear pre-replicative complex"/>
    <property type="evidence" value="ECO:0007669"/>
    <property type="project" value="UniProtKB-ARBA"/>
</dbReference>
<dbReference type="GO" id="GO:0017116">
    <property type="term" value="F:single-stranded DNA helicase activity"/>
    <property type="evidence" value="ECO:0007669"/>
    <property type="project" value="TreeGrafter"/>
</dbReference>
<dbReference type="Pfam" id="PF14551">
    <property type="entry name" value="MCM_N"/>
    <property type="match status" value="1"/>
</dbReference>
<evidence type="ECO:0000256" key="14">
    <source>
        <dbReference type="ARBA" id="ARBA00023242"/>
    </source>
</evidence>
<keyword evidence="15" id="KW-0131">Cell cycle</keyword>
<gene>
    <name evidence="19" type="ORF">BT96DRAFT_846038</name>
</gene>
<dbReference type="AlphaFoldDB" id="A0A6A4ILL7"/>
<feature type="compositionally biased region" description="Basic and acidic residues" evidence="17">
    <location>
        <begin position="110"/>
        <end position="126"/>
    </location>
</feature>
<dbReference type="InterPro" id="IPR031327">
    <property type="entry name" value="MCM"/>
</dbReference>
<keyword evidence="13" id="KW-0238">DNA-binding</keyword>
<dbReference type="InterPro" id="IPR001208">
    <property type="entry name" value="MCM_dom"/>
</dbReference>
<evidence type="ECO:0000259" key="18">
    <source>
        <dbReference type="PROSITE" id="PS50051"/>
    </source>
</evidence>
<dbReference type="Pfam" id="PF00493">
    <property type="entry name" value="MCM"/>
    <property type="match status" value="1"/>
</dbReference>
<keyword evidence="20" id="KW-1185">Reference proteome</keyword>
<sequence>MSTPRRATKRQRSTSPAGSSPPAASVPLRRRDSQSSLPPSSPVAFDDTDESMDERDAVPDLDDGEDDDGEDLFGEGMQEDYAENELLDRYDETGIDDDENVQELSAAARRQAEKNMARRDRTERGGRKGARAAQRSRALPFLDDDDMDDEDDDELSRMKRRTRRQYDERRDADDMDGAEDEIPLEQLSDIKAKSIVEWVANPRVRRSIVKHFRQFLMTYVEQGASVYGQRIRNLGENNSESLEVSYSHLAYSKPILAYFLTNAPTAMLAIFDEVALTAILVYYPAYERIHSEVHVRICDLPFASSLRDLRRANLNNLVRISGVVTRRSSVFPQLKYVKFDCKKCGAVLGPFYQDATKEVRVSYCANCESKGPFPVNSEQTVYRNYQKMTLQESPGSVPAGRLPRHREVVLLWDLVDSAKPGEEVEITGVYRNNFDASLNAKNGFPVFSTVIEANHVNKKEDLFAAFRLTEEDEKEMRALSRDDRIRKRIIKSIAPSIYGHEDIKTAIALSLFGGVSKDINHKHRIRGDINVLLLGDPGTAKSQFLKYVEKTAHRSVFATGQGASAVGLTASVRKDPVTREWTLEGGALVLADKGTCLIDEFDKMNDADRTSIHEAMEQQSISISKAGIVTTLQARCAIIAAANPTRGRYNPTIPFQQNVELTEPILSRFDVLCVVKDTVDPVMDELLARFVVGSHLRSHPSFEKQTDEMHVGTTVDEDLIPQDILRKYIMYAREKIKPKLYQLDQEKLSKLFADLRHQSQATGSYPITVRHLESMIRMAEASAKMSLREYVRPDDIDLAIEVAVGSFVSAQKMSIKKTLQRGFRKYLTQSKDHEELLSFLLGNLVKEKAKFHMLQRHEQPELIQVKTKELEERAKEHEIYDISPFLHSKLFSANGYKLKEEHIEKRFAVNN</sequence>